<proteinExistence type="predicted"/>
<evidence type="ECO:0000313" key="2">
    <source>
        <dbReference type="Proteomes" id="UP000277204"/>
    </source>
</evidence>
<evidence type="ECO:0000313" key="1">
    <source>
        <dbReference type="EMBL" id="VDO53427.1"/>
    </source>
</evidence>
<dbReference type="Proteomes" id="UP000277204">
    <property type="component" value="Unassembled WGS sequence"/>
</dbReference>
<accession>A0A3P7X270</accession>
<name>A0A3P7X270_9TREM</name>
<sequence>MIRLDFKSNKPEEPIFKFPDNCNVVKRVQRISPVANLFILDLVIIFSDRNNRIKPR</sequence>
<reference evidence="1 2" key="1">
    <citation type="submission" date="2018-11" db="EMBL/GenBank/DDBJ databases">
        <authorList>
            <consortium name="Pathogen Informatics"/>
        </authorList>
    </citation>
    <scope>NUCLEOTIDE SEQUENCE [LARGE SCALE GENOMIC DNA]</scope>
    <source>
        <strain evidence="1 2">Zambia</strain>
    </source>
</reference>
<keyword evidence="2" id="KW-1185">Reference proteome</keyword>
<protein>
    <submittedName>
        <fullName evidence="1">Uncharacterized protein</fullName>
    </submittedName>
</protein>
<dbReference type="EMBL" id="UZAI01000476">
    <property type="protein sequence ID" value="VDO53427.1"/>
    <property type="molecule type" value="Genomic_DNA"/>
</dbReference>
<gene>
    <name evidence="1" type="ORF">SMRZ_LOCUS1960</name>
</gene>
<dbReference type="AlphaFoldDB" id="A0A3P7X270"/>
<organism evidence="1 2">
    <name type="scientific">Schistosoma margrebowiei</name>
    <dbReference type="NCBI Taxonomy" id="48269"/>
    <lineage>
        <taxon>Eukaryota</taxon>
        <taxon>Metazoa</taxon>
        <taxon>Spiralia</taxon>
        <taxon>Lophotrochozoa</taxon>
        <taxon>Platyhelminthes</taxon>
        <taxon>Trematoda</taxon>
        <taxon>Digenea</taxon>
        <taxon>Strigeidida</taxon>
        <taxon>Schistosomatoidea</taxon>
        <taxon>Schistosomatidae</taxon>
        <taxon>Schistosoma</taxon>
    </lineage>
</organism>